<dbReference type="PANTHER" id="PTHR13354">
    <property type="entry name" value="ROUND SPERMATID BASIC PROTEIN 1"/>
    <property type="match status" value="1"/>
</dbReference>
<feature type="compositionally biased region" description="Low complexity" evidence="1">
    <location>
        <begin position="362"/>
        <end position="375"/>
    </location>
</feature>
<dbReference type="OrthoDB" id="309965at2759"/>
<evidence type="ECO:0000256" key="1">
    <source>
        <dbReference type="SAM" id="MobiDB-lite"/>
    </source>
</evidence>
<comment type="caution">
    <text evidence="3">The sequence shown here is derived from an EMBL/GenBank/DDBJ whole genome shotgun (WGS) entry which is preliminary data.</text>
</comment>
<feature type="compositionally biased region" description="Acidic residues" evidence="1">
    <location>
        <begin position="301"/>
        <end position="322"/>
    </location>
</feature>
<feature type="chain" id="PRO_5035926051" evidence="2">
    <location>
        <begin position="18"/>
        <end position="1101"/>
    </location>
</feature>
<feature type="compositionally biased region" description="Low complexity" evidence="1">
    <location>
        <begin position="543"/>
        <end position="576"/>
    </location>
</feature>
<sequence>MKNSYLLLIVAITLVHGLEESLTLMSLEQMNSLDTSQFDCSRPQSEFIQMENSLSQWQDLLEHKDYIDHDIKVLQGIQAKVGLKASHKQVIKSLSQLKLPKTSTQIGLAEVEALKQQCGCLKKSDDNCDALLKLLSYFILSLRNVQSQCQQHPITVIKIKGKIHDLQVIRAGCGGTIDIKGDESCDTPQQPEPTTTPTEVPSTDPVPKPSTDPIPDDQKESEEPVEEIITEETVDTAEEEQGDQQPPVTPDDSTKPEEGEADEEQPEEGSPAAEEAEPAAAEEQEGSPEETKAEEGVDTPAAEEEAGVQAEEEGVQAEEAGAEEQAQTAEEETQEEVNQPEEITEPEEEIEIQVPGEESEENAVQGAEEGQAAEEGQPESAEEGQAEAAEEGQAESAEEGQAESVEEGFAEEGVAEVAEEGVAEAAEETVAAPEEEELQIDEPAEEIDIEVPAEEEACEEEELDQEEEAFDEEVGEEAGEEASEEGTQKEDTQVPGETEEEQIGGEQPGEEQQQQQPDAEETESSVGEPLEFEEESNGEVPATEETTAPGEEAAPGEETTTAEETTSAEESNVGDEPVPDDQQDEEQEVLPEGCRKVPEDVLDISWQSTEPVAVSDLPVTETQIIGLSFYFRWLSKFPDAVPEGLSQETKFFVAGLGNALKFYVGQGGFHFSSFDENGVETYKNAGHGDIEGQWVLVYFGISNQKVTGFAQIQGQDVETVEFDVNFTLEESYQLVIGGPDGDVKSFNGQIARVFAFNDELYTQATEFTEFVTKCYGIPKNIYSGKRLTIPIEKERTFVSPASFDYDSVFENKKPMLPDEYSASGWFKWEKPNDQNIWHSGFRWTTNNQETNQNFRILGDRGLSFFVGDEDNLQGHVAFCTYSYKTANGKSKVNDCKMVKYGNKLTEWFYVYFGYSRHLNKAYGYMEFTHEMAQMEFKDVRHYYASKIYFYLGQDKFYPPFNGKVQGFMLNFFDGSYRTSSYDYTFGYFPRPVYEYDDSKELIPSEPVEKKKCPKVVEITVENASDVLCALSNYLSAVAQGHDPASDPKAKSFCFCLVYEEENATPDLLMLAQIFGGKIKQKQTNVNSSIKKLISRQNALLK</sequence>
<evidence type="ECO:0000256" key="2">
    <source>
        <dbReference type="SAM" id="SignalP"/>
    </source>
</evidence>
<feature type="compositionally biased region" description="Acidic residues" evidence="1">
    <location>
        <begin position="376"/>
        <end position="484"/>
    </location>
</feature>
<protein>
    <submittedName>
        <fullName evidence="3">Uncharacterized protein</fullName>
    </submittedName>
</protein>
<dbReference type="PANTHER" id="PTHR13354:SF11">
    <property type="entry name" value="LYSINE-SPECIFIC DEMETHYLASE 9"/>
    <property type="match status" value="1"/>
</dbReference>
<dbReference type="InterPro" id="IPR026306">
    <property type="entry name" value="RSBN1/Dpy-2/CEP530"/>
</dbReference>
<reference evidence="3" key="1">
    <citation type="submission" date="2021-01" db="EMBL/GenBank/DDBJ databases">
        <authorList>
            <consortium name="Genoscope - CEA"/>
            <person name="William W."/>
        </authorList>
    </citation>
    <scope>NUCLEOTIDE SEQUENCE</scope>
</reference>
<dbReference type="OMA" id="KAETFCF"/>
<organism evidence="3 4">
    <name type="scientific">Paramecium octaurelia</name>
    <dbReference type="NCBI Taxonomy" id="43137"/>
    <lineage>
        <taxon>Eukaryota</taxon>
        <taxon>Sar</taxon>
        <taxon>Alveolata</taxon>
        <taxon>Ciliophora</taxon>
        <taxon>Intramacronucleata</taxon>
        <taxon>Oligohymenophorea</taxon>
        <taxon>Peniculida</taxon>
        <taxon>Parameciidae</taxon>
        <taxon>Paramecium</taxon>
    </lineage>
</organism>
<evidence type="ECO:0000313" key="4">
    <source>
        <dbReference type="Proteomes" id="UP000683925"/>
    </source>
</evidence>
<feature type="region of interest" description="Disordered" evidence="1">
    <location>
        <begin position="180"/>
        <end position="590"/>
    </location>
</feature>
<feature type="compositionally biased region" description="Acidic residues" evidence="1">
    <location>
        <begin position="274"/>
        <end position="288"/>
    </location>
</feature>
<feature type="compositionally biased region" description="Acidic residues" evidence="1">
    <location>
        <begin position="577"/>
        <end position="589"/>
    </location>
</feature>
<dbReference type="GO" id="GO:0005634">
    <property type="term" value="C:nucleus"/>
    <property type="evidence" value="ECO:0007669"/>
    <property type="project" value="InterPro"/>
</dbReference>
<accession>A0A8S1S837</accession>
<feature type="compositionally biased region" description="Acidic residues" evidence="1">
    <location>
        <begin position="223"/>
        <end position="242"/>
    </location>
</feature>
<feature type="compositionally biased region" description="Acidic residues" evidence="1">
    <location>
        <begin position="329"/>
        <end position="361"/>
    </location>
</feature>
<evidence type="ECO:0000313" key="3">
    <source>
        <dbReference type="EMBL" id="CAD8135923.1"/>
    </source>
</evidence>
<dbReference type="EMBL" id="CAJJDP010000006">
    <property type="protein sequence ID" value="CAD8135923.1"/>
    <property type="molecule type" value="Genomic_DNA"/>
</dbReference>
<keyword evidence="4" id="KW-1185">Reference proteome</keyword>
<gene>
    <name evidence="3" type="ORF">POCTA_138.1.T0070099</name>
</gene>
<feature type="signal peptide" evidence="2">
    <location>
        <begin position="1"/>
        <end position="17"/>
    </location>
</feature>
<dbReference type="Proteomes" id="UP000683925">
    <property type="component" value="Unassembled WGS sequence"/>
</dbReference>
<name>A0A8S1S837_PAROT</name>
<dbReference type="AlphaFoldDB" id="A0A8S1S837"/>
<keyword evidence="2" id="KW-0732">Signal</keyword>
<proteinExistence type="predicted"/>
<feature type="compositionally biased region" description="Low complexity" evidence="1">
    <location>
        <begin position="186"/>
        <end position="203"/>
    </location>
</feature>